<protein>
    <recommendedName>
        <fullName evidence="3">Quercetin 2,3-dioxygenase C-terminal cupin domain-containing protein</fullName>
    </recommendedName>
</protein>
<proteinExistence type="predicted"/>
<evidence type="ECO:0000313" key="1">
    <source>
        <dbReference type="EMBL" id="NMH28428.1"/>
    </source>
</evidence>
<name>A0A972FMG1_9FLAO</name>
<dbReference type="RefSeq" id="WP_169527525.1">
    <property type="nucleotide sequence ID" value="NZ_JAAMPU010000105.1"/>
</dbReference>
<dbReference type="EMBL" id="JAAMPU010000105">
    <property type="protein sequence ID" value="NMH28428.1"/>
    <property type="molecule type" value="Genomic_DNA"/>
</dbReference>
<dbReference type="AlphaFoldDB" id="A0A972FMG1"/>
<keyword evidence="2" id="KW-1185">Reference proteome</keyword>
<evidence type="ECO:0008006" key="3">
    <source>
        <dbReference type="Google" id="ProtNLM"/>
    </source>
</evidence>
<gene>
    <name evidence="1" type="ORF">G6047_10325</name>
</gene>
<reference evidence="1" key="1">
    <citation type="submission" date="2020-02" db="EMBL/GenBank/DDBJ databases">
        <title>Flavobacterium sp. genome.</title>
        <authorList>
            <person name="Jung H.S."/>
            <person name="Baek J.H."/>
            <person name="Jeon C.O."/>
        </authorList>
    </citation>
    <scope>NUCLEOTIDE SEQUENCE</scope>
    <source>
        <strain evidence="1">SE-s28</strain>
    </source>
</reference>
<sequence>MEQTARIFLSTRRETEETEIYRKQSLFADSGIGDFRQLSDEVLAADTSKNYNAEPFATLIFPLIGNLEFESESHQITLMTGNVLIIPADTVYIIRNFYDDLQVNFLQIKLSVSLVFEQIPLEPLRNQLQVIAEFPGIKLSLGIYDGRQKAEIETKSSLLAFVINGAFEFQDRLLETRDGLFLEGFGAIDYESLSGDAVILLAEILK</sequence>
<evidence type="ECO:0000313" key="2">
    <source>
        <dbReference type="Proteomes" id="UP000712080"/>
    </source>
</evidence>
<organism evidence="1 2">
    <name type="scientific">Flavobacterium silvaticum</name>
    <dbReference type="NCBI Taxonomy" id="1852020"/>
    <lineage>
        <taxon>Bacteria</taxon>
        <taxon>Pseudomonadati</taxon>
        <taxon>Bacteroidota</taxon>
        <taxon>Flavobacteriia</taxon>
        <taxon>Flavobacteriales</taxon>
        <taxon>Flavobacteriaceae</taxon>
        <taxon>Flavobacterium</taxon>
    </lineage>
</organism>
<accession>A0A972FMG1</accession>
<comment type="caution">
    <text evidence="1">The sequence shown here is derived from an EMBL/GenBank/DDBJ whole genome shotgun (WGS) entry which is preliminary data.</text>
</comment>
<dbReference type="Proteomes" id="UP000712080">
    <property type="component" value="Unassembled WGS sequence"/>
</dbReference>